<dbReference type="PIRSF" id="PIRSF029394">
    <property type="entry name" value="UCP029394"/>
    <property type="match status" value="1"/>
</dbReference>
<protein>
    <recommendedName>
        <fullName evidence="3">DUF4440 domain-containing protein</fullName>
    </recommendedName>
</protein>
<dbReference type="Gene3D" id="3.10.450.50">
    <property type="match status" value="1"/>
</dbReference>
<dbReference type="SUPFAM" id="SSF54427">
    <property type="entry name" value="NTF2-like"/>
    <property type="match status" value="1"/>
</dbReference>
<evidence type="ECO:0000313" key="2">
    <source>
        <dbReference type="Proteomes" id="UP000294911"/>
    </source>
</evidence>
<evidence type="ECO:0000313" key="1">
    <source>
        <dbReference type="EMBL" id="TCP44757.1"/>
    </source>
</evidence>
<gene>
    <name evidence="1" type="ORF">EV191_11942</name>
</gene>
<dbReference type="InterPro" id="IPR016918">
    <property type="entry name" value="UCP029394"/>
</dbReference>
<reference evidence="1 2" key="1">
    <citation type="submission" date="2019-03" db="EMBL/GenBank/DDBJ databases">
        <title>Genomic Encyclopedia of Type Strains, Phase IV (KMG-IV): sequencing the most valuable type-strain genomes for metagenomic binning, comparative biology and taxonomic classification.</title>
        <authorList>
            <person name="Goeker M."/>
        </authorList>
    </citation>
    <scope>NUCLEOTIDE SEQUENCE [LARGE SCALE GENOMIC DNA]</scope>
    <source>
        <strain evidence="1 2">DSM 45765</strain>
    </source>
</reference>
<dbReference type="EMBL" id="SLXQ01000019">
    <property type="protein sequence ID" value="TCP44757.1"/>
    <property type="molecule type" value="Genomic_DNA"/>
</dbReference>
<name>A0A4R2Q7M2_9PSEU</name>
<evidence type="ECO:0008006" key="3">
    <source>
        <dbReference type="Google" id="ProtNLM"/>
    </source>
</evidence>
<dbReference type="AlphaFoldDB" id="A0A4R2Q7M2"/>
<comment type="caution">
    <text evidence="1">The sequence shown here is derived from an EMBL/GenBank/DDBJ whole genome shotgun (WGS) entry which is preliminary data.</text>
</comment>
<dbReference type="Proteomes" id="UP000294911">
    <property type="component" value="Unassembled WGS sequence"/>
</dbReference>
<organism evidence="1 2">
    <name type="scientific">Tamaricihabitans halophyticus</name>
    <dbReference type="NCBI Taxonomy" id="1262583"/>
    <lineage>
        <taxon>Bacteria</taxon>
        <taxon>Bacillati</taxon>
        <taxon>Actinomycetota</taxon>
        <taxon>Actinomycetes</taxon>
        <taxon>Pseudonocardiales</taxon>
        <taxon>Pseudonocardiaceae</taxon>
        <taxon>Tamaricihabitans</taxon>
    </lineage>
</organism>
<accession>A0A4R2Q7M2</accession>
<dbReference type="InterPro" id="IPR032710">
    <property type="entry name" value="NTF2-like_dom_sf"/>
</dbReference>
<sequence>MTDLAEHVLAEVERQHARLARWLGTDCGSEVLDELRRSHLPQFEIITIDGHLLRVDQLFDGLAGAGNAAPGLRIDIDEIGIVAQTTDLVTVRFRETHSRAGDVSQRLVTAVLRKDAGAPHGLRWQYVHETAVRH</sequence>
<keyword evidence="2" id="KW-1185">Reference proteome</keyword>
<proteinExistence type="predicted"/>